<evidence type="ECO:0000256" key="1">
    <source>
        <dbReference type="SAM" id="MobiDB-lite"/>
    </source>
</evidence>
<dbReference type="AlphaFoldDB" id="A0ABD2ZCF7"/>
<keyword evidence="3" id="KW-1185">Reference proteome</keyword>
<accession>A0ABD2ZCF7</accession>
<organism evidence="2 3">
    <name type="scientific">Cinchona calisaya</name>
    <dbReference type="NCBI Taxonomy" id="153742"/>
    <lineage>
        <taxon>Eukaryota</taxon>
        <taxon>Viridiplantae</taxon>
        <taxon>Streptophyta</taxon>
        <taxon>Embryophyta</taxon>
        <taxon>Tracheophyta</taxon>
        <taxon>Spermatophyta</taxon>
        <taxon>Magnoliopsida</taxon>
        <taxon>eudicotyledons</taxon>
        <taxon>Gunneridae</taxon>
        <taxon>Pentapetalae</taxon>
        <taxon>asterids</taxon>
        <taxon>lamiids</taxon>
        <taxon>Gentianales</taxon>
        <taxon>Rubiaceae</taxon>
        <taxon>Cinchonoideae</taxon>
        <taxon>Cinchoneae</taxon>
        <taxon>Cinchona</taxon>
    </lineage>
</organism>
<name>A0ABD2ZCF7_9GENT</name>
<evidence type="ECO:0000313" key="2">
    <source>
        <dbReference type="EMBL" id="KAL3516624.1"/>
    </source>
</evidence>
<sequence length="102" mass="12124">MKIQCDRELNEYYAESLQCDKLVELYIETFFKEIRQLEMGSNFEDHNRDDDDYYNREEDEDFGSDNSHTSDSGGSEFSSKDSDYDMKEDDDEYDENMDGTTK</sequence>
<proteinExistence type="predicted"/>
<reference evidence="2 3" key="1">
    <citation type="submission" date="2024-11" db="EMBL/GenBank/DDBJ databases">
        <title>A near-complete genome assembly of Cinchona calisaya.</title>
        <authorList>
            <person name="Lian D.C."/>
            <person name="Zhao X.W."/>
            <person name="Wei L."/>
        </authorList>
    </citation>
    <scope>NUCLEOTIDE SEQUENCE [LARGE SCALE GENOMIC DNA]</scope>
    <source>
        <tissue evidence="2">Nenye</tissue>
    </source>
</reference>
<evidence type="ECO:0000313" key="3">
    <source>
        <dbReference type="Proteomes" id="UP001630127"/>
    </source>
</evidence>
<feature type="region of interest" description="Disordered" evidence="1">
    <location>
        <begin position="41"/>
        <end position="102"/>
    </location>
</feature>
<comment type="caution">
    <text evidence="2">The sequence shown here is derived from an EMBL/GenBank/DDBJ whole genome shotgun (WGS) entry which is preliminary data.</text>
</comment>
<protein>
    <submittedName>
        <fullName evidence="2">Uncharacterized protein</fullName>
    </submittedName>
</protein>
<gene>
    <name evidence="2" type="ORF">ACH5RR_023526</name>
</gene>
<feature type="compositionally biased region" description="Acidic residues" evidence="1">
    <location>
        <begin position="86"/>
        <end position="102"/>
    </location>
</feature>
<feature type="compositionally biased region" description="Basic and acidic residues" evidence="1">
    <location>
        <begin position="43"/>
        <end position="56"/>
    </location>
</feature>
<dbReference type="EMBL" id="JBJUIK010000010">
    <property type="protein sequence ID" value="KAL3516624.1"/>
    <property type="molecule type" value="Genomic_DNA"/>
</dbReference>
<feature type="compositionally biased region" description="Polar residues" evidence="1">
    <location>
        <begin position="64"/>
        <end position="77"/>
    </location>
</feature>
<dbReference type="Proteomes" id="UP001630127">
    <property type="component" value="Unassembled WGS sequence"/>
</dbReference>